<feature type="transmembrane region" description="Helical" evidence="7">
    <location>
        <begin position="160"/>
        <end position="176"/>
    </location>
</feature>
<dbReference type="PANTHER" id="PTHR43663">
    <property type="entry name" value="CHROMATE TRANSPORT PROTEIN-RELATED"/>
    <property type="match status" value="1"/>
</dbReference>
<dbReference type="EMBL" id="FRCP01000015">
    <property type="protein sequence ID" value="SHM71890.1"/>
    <property type="molecule type" value="Genomic_DNA"/>
</dbReference>
<comment type="similarity">
    <text evidence="2">Belongs to the chromate ion transporter (CHR) (TC 2.A.51) family.</text>
</comment>
<keyword evidence="3" id="KW-1003">Cell membrane</keyword>
<reference evidence="8 9" key="1">
    <citation type="submission" date="2016-11" db="EMBL/GenBank/DDBJ databases">
        <authorList>
            <person name="Jaros S."/>
            <person name="Januszkiewicz K."/>
            <person name="Wedrychowicz H."/>
        </authorList>
    </citation>
    <scope>NUCLEOTIDE SEQUENCE [LARGE SCALE GENOMIC DNA]</scope>
    <source>
        <strain evidence="8 9">DSM 15930</strain>
    </source>
</reference>
<organism evidence="8 9">
    <name type="scientific">Anaerosporobacter mobilis DSM 15930</name>
    <dbReference type="NCBI Taxonomy" id="1120996"/>
    <lineage>
        <taxon>Bacteria</taxon>
        <taxon>Bacillati</taxon>
        <taxon>Bacillota</taxon>
        <taxon>Clostridia</taxon>
        <taxon>Lachnospirales</taxon>
        <taxon>Lachnospiraceae</taxon>
        <taxon>Anaerosporobacter</taxon>
    </lineage>
</organism>
<dbReference type="InterPro" id="IPR052518">
    <property type="entry name" value="CHR_Transporter"/>
</dbReference>
<evidence type="ECO:0000256" key="4">
    <source>
        <dbReference type="ARBA" id="ARBA00022692"/>
    </source>
</evidence>
<evidence type="ECO:0000256" key="2">
    <source>
        <dbReference type="ARBA" id="ARBA00005262"/>
    </source>
</evidence>
<gene>
    <name evidence="8" type="ORF">SAMN02746066_03016</name>
</gene>
<feature type="transmembrane region" description="Helical" evidence="7">
    <location>
        <begin position="182"/>
        <end position="199"/>
    </location>
</feature>
<dbReference type="InterPro" id="IPR003370">
    <property type="entry name" value="Chromate_transpt"/>
</dbReference>
<evidence type="ECO:0000313" key="9">
    <source>
        <dbReference type="Proteomes" id="UP000184038"/>
    </source>
</evidence>
<evidence type="ECO:0000256" key="6">
    <source>
        <dbReference type="ARBA" id="ARBA00023136"/>
    </source>
</evidence>
<dbReference type="RefSeq" id="WP_073289200.1">
    <property type="nucleotide sequence ID" value="NZ_FRCP01000015.1"/>
</dbReference>
<name>A0A1M7L1W2_9FIRM</name>
<dbReference type="AlphaFoldDB" id="A0A1M7L1W2"/>
<dbReference type="PANTHER" id="PTHR43663:SF1">
    <property type="entry name" value="CHROMATE TRANSPORTER"/>
    <property type="match status" value="1"/>
</dbReference>
<proteinExistence type="inferred from homology"/>
<sequence length="207" mass="23317">MKKESLISEEILEINNYKKTEHVLWDLFKTMFMLSACTFGGGFVIVSLMKKKFVEELGWLEEDEMLDITAMAQSCPGPLPINASVILGYRMKGILGSFVAVIGTSLPPLIIITAISYFYEEFRSNRVIATALQVMRAGVAAVIFDVVYNLASNIIKTKNRFYILLMIVTFIMNYFLGFSAMLIILTCLSLGICTILLDLRKEHKARC</sequence>
<feature type="transmembrane region" description="Helical" evidence="7">
    <location>
        <begin position="127"/>
        <end position="148"/>
    </location>
</feature>
<accession>A0A1M7L1W2</accession>
<dbReference type="Proteomes" id="UP000184038">
    <property type="component" value="Unassembled WGS sequence"/>
</dbReference>
<dbReference type="GO" id="GO:0015109">
    <property type="term" value="F:chromate transmembrane transporter activity"/>
    <property type="evidence" value="ECO:0007669"/>
    <property type="project" value="InterPro"/>
</dbReference>
<protein>
    <submittedName>
        <fullName evidence="8">Chromate transporter</fullName>
    </submittedName>
</protein>
<keyword evidence="5 7" id="KW-1133">Transmembrane helix</keyword>
<keyword evidence="4 7" id="KW-0812">Transmembrane</keyword>
<evidence type="ECO:0000313" key="8">
    <source>
        <dbReference type="EMBL" id="SHM71890.1"/>
    </source>
</evidence>
<evidence type="ECO:0000256" key="1">
    <source>
        <dbReference type="ARBA" id="ARBA00004651"/>
    </source>
</evidence>
<evidence type="ECO:0000256" key="5">
    <source>
        <dbReference type="ARBA" id="ARBA00022989"/>
    </source>
</evidence>
<comment type="subcellular location">
    <subcellularLocation>
        <location evidence="1">Cell membrane</location>
        <topology evidence="1">Multi-pass membrane protein</topology>
    </subcellularLocation>
</comment>
<feature type="transmembrane region" description="Helical" evidence="7">
    <location>
        <begin position="94"/>
        <end position="115"/>
    </location>
</feature>
<evidence type="ECO:0000256" key="3">
    <source>
        <dbReference type="ARBA" id="ARBA00022475"/>
    </source>
</evidence>
<keyword evidence="6 7" id="KW-0472">Membrane</keyword>
<dbReference type="OrthoDB" id="9788907at2"/>
<keyword evidence="9" id="KW-1185">Reference proteome</keyword>
<dbReference type="Pfam" id="PF02417">
    <property type="entry name" value="Chromate_transp"/>
    <property type="match status" value="1"/>
</dbReference>
<evidence type="ECO:0000256" key="7">
    <source>
        <dbReference type="SAM" id="Phobius"/>
    </source>
</evidence>
<dbReference type="GO" id="GO:0005886">
    <property type="term" value="C:plasma membrane"/>
    <property type="evidence" value="ECO:0007669"/>
    <property type="project" value="UniProtKB-SubCell"/>
</dbReference>
<dbReference type="STRING" id="1120996.SAMN02746066_03016"/>
<feature type="transmembrane region" description="Helical" evidence="7">
    <location>
        <begin position="27"/>
        <end position="49"/>
    </location>
</feature>